<comment type="caution">
    <text evidence="9">The sequence shown here is derived from an EMBL/GenBank/DDBJ whole genome shotgun (WGS) entry which is preliminary data.</text>
</comment>
<dbReference type="EMBL" id="JASJUT010000008">
    <property type="protein sequence ID" value="MDK2596810.1"/>
    <property type="molecule type" value="Genomic_DNA"/>
</dbReference>
<dbReference type="RefSeq" id="WP_284137941.1">
    <property type="nucleotide sequence ID" value="NZ_JASJUT010000008.1"/>
</dbReference>
<gene>
    <name evidence="9" type="ORF">QNM18_17300</name>
</gene>
<dbReference type="Pfam" id="PF03232">
    <property type="entry name" value="COQ7"/>
    <property type="match status" value="1"/>
</dbReference>
<keyword evidence="2" id="KW-0831">Ubiquinone biosynthesis</keyword>
<evidence type="ECO:0000313" key="10">
    <source>
        <dbReference type="Proteomes" id="UP001231915"/>
    </source>
</evidence>
<dbReference type="SUPFAM" id="SSF47240">
    <property type="entry name" value="Ferritin-like"/>
    <property type="match status" value="1"/>
</dbReference>
<proteinExistence type="predicted"/>
<evidence type="ECO:0000256" key="3">
    <source>
        <dbReference type="ARBA" id="ARBA00022723"/>
    </source>
</evidence>
<evidence type="ECO:0000256" key="6">
    <source>
        <dbReference type="ARBA" id="ARBA00023033"/>
    </source>
</evidence>
<keyword evidence="4" id="KW-0560">Oxidoreductase</keyword>
<evidence type="ECO:0000256" key="4">
    <source>
        <dbReference type="ARBA" id="ARBA00023002"/>
    </source>
</evidence>
<keyword evidence="8" id="KW-0812">Transmembrane</keyword>
<evidence type="ECO:0000256" key="1">
    <source>
        <dbReference type="ARBA" id="ARBA00004749"/>
    </source>
</evidence>
<reference evidence="9 10" key="1">
    <citation type="submission" date="2023-05" db="EMBL/GenBank/DDBJ databases">
        <title>Pseudoalteromonas ardens sp. nov., Pseudoalteromonas obscura sp. nov., and Pseudoalteromonas umbrosa sp. nov., isolated from the coral Montipora capitata.</title>
        <authorList>
            <person name="Thomas E.M."/>
            <person name="Smith E.M."/>
            <person name="Papke E."/>
            <person name="Shlafstein M.D."/>
            <person name="Oline D.K."/>
            <person name="Videau P."/>
            <person name="Saw J.H."/>
            <person name="Strangman W.K."/>
            <person name="Ushijima B."/>
        </authorList>
    </citation>
    <scope>NUCLEOTIDE SEQUENCE [LARGE SCALE GENOMIC DNA]</scope>
    <source>
        <strain evidence="9 10">P94</strain>
    </source>
</reference>
<dbReference type="InterPro" id="IPR009078">
    <property type="entry name" value="Ferritin-like_SF"/>
</dbReference>
<dbReference type="PANTHER" id="PTHR11237">
    <property type="entry name" value="COENZYME Q10 BIOSYNTHESIS PROTEIN 7"/>
    <property type="match status" value="1"/>
</dbReference>
<organism evidence="9 10">
    <name type="scientific">Pseudoalteromonas obscura</name>
    <dbReference type="NCBI Taxonomy" id="3048491"/>
    <lineage>
        <taxon>Bacteria</taxon>
        <taxon>Pseudomonadati</taxon>
        <taxon>Pseudomonadota</taxon>
        <taxon>Gammaproteobacteria</taxon>
        <taxon>Alteromonadales</taxon>
        <taxon>Pseudoalteromonadaceae</taxon>
        <taxon>Pseudoalteromonas</taxon>
    </lineage>
</organism>
<keyword evidence="5" id="KW-0408">Iron</keyword>
<evidence type="ECO:0000256" key="7">
    <source>
        <dbReference type="ARBA" id="ARBA00023136"/>
    </source>
</evidence>
<comment type="pathway">
    <text evidence="1">Cofactor biosynthesis; ubiquinone biosynthesis.</text>
</comment>
<dbReference type="InterPro" id="IPR011566">
    <property type="entry name" value="Ubq_synth_Coq7"/>
</dbReference>
<evidence type="ECO:0000256" key="8">
    <source>
        <dbReference type="SAM" id="Phobius"/>
    </source>
</evidence>
<keyword evidence="3" id="KW-0479">Metal-binding</keyword>
<evidence type="ECO:0000256" key="2">
    <source>
        <dbReference type="ARBA" id="ARBA00022688"/>
    </source>
</evidence>
<evidence type="ECO:0000313" key="9">
    <source>
        <dbReference type="EMBL" id="MDK2596810.1"/>
    </source>
</evidence>
<keyword evidence="6" id="KW-0503">Monooxygenase</keyword>
<dbReference type="CDD" id="cd01042">
    <property type="entry name" value="DMQH"/>
    <property type="match status" value="1"/>
</dbReference>
<keyword evidence="8" id="KW-1133">Transmembrane helix</keyword>
<sequence length="169" mass="19759">MKEVDRILRVDHAGEFAAINIYRSQLFIARHLYQDIVPILEEMLSHEKKHFDTFDRILSSRNIRHCYALSFWAFGGATLGFLTALAGRNAIWVCTDSIESTVLHHLEWQLDFLEKHDQEVHEAVLSIKVDEQEHRDFGRSQGSNSNIYRPIFWVVKKSTEFAIWLSTKL</sequence>
<keyword evidence="10" id="KW-1185">Reference proteome</keyword>
<dbReference type="Proteomes" id="UP001231915">
    <property type="component" value="Unassembled WGS sequence"/>
</dbReference>
<name>A0ABT7EPA2_9GAMM</name>
<feature type="transmembrane region" description="Helical" evidence="8">
    <location>
        <begin position="66"/>
        <end position="87"/>
    </location>
</feature>
<accession>A0ABT7EPA2</accession>
<evidence type="ECO:0000256" key="5">
    <source>
        <dbReference type="ARBA" id="ARBA00023004"/>
    </source>
</evidence>
<keyword evidence="7 8" id="KW-0472">Membrane</keyword>
<protein>
    <submittedName>
        <fullName evidence="9">Demethoxyubiquinone hydroxylase family protein</fullName>
    </submittedName>
</protein>
<dbReference type="PANTHER" id="PTHR11237:SF4">
    <property type="entry name" value="5-DEMETHOXYUBIQUINONE HYDROXYLASE, MITOCHONDRIAL"/>
    <property type="match status" value="1"/>
</dbReference>